<dbReference type="HOGENOM" id="CLU_197247_0_0_2"/>
<dbReference type="AlphaFoldDB" id="C7P9B0"/>
<evidence type="ECO:0000313" key="2">
    <source>
        <dbReference type="Proteomes" id="UP000001495"/>
    </source>
</evidence>
<dbReference type="Proteomes" id="UP000001495">
    <property type="component" value="Chromosome"/>
</dbReference>
<dbReference type="GeneID" id="8366037"/>
<dbReference type="EMBL" id="CP001696">
    <property type="protein sequence ID" value="ACV25142.1"/>
    <property type="molecule type" value="Genomic_DNA"/>
</dbReference>
<dbReference type="OrthoDB" id="64257at2157"/>
<organism evidence="1 2">
    <name type="scientific">Methanocaldococcus fervens (strain DSM 4213 / JCM 15782 / AG86)</name>
    <name type="common">Methanococcus fervens</name>
    <dbReference type="NCBI Taxonomy" id="573064"/>
    <lineage>
        <taxon>Archaea</taxon>
        <taxon>Methanobacteriati</taxon>
        <taxon>Methanobacteriota</taxon>
        <taxon>Methanomada group</taxon>
        <taxon>Methanococci</taxon>
        <taxon>Methanococcales</taxon>
        <taxon>Methanocaldococcaceae</taxon>
        <taxon>Methanocaldococcus</taxon>
    </lineage>
</organism>
<gene>
    <name evidence="1" type="ordered locus">Mefer_1334</name>
</gene>
<name>C7P9B0_METFA</name>
<sequence>MKLRIVCKDEELTDDELCIKCELCLGRDLTTMIEIMQEEYDIKEIVIPDCEKLKNILILE</sequence>
<dbReference type="KEGG" id="mfe:Mefer_1334"/>
<dbReference type="eggNOG" id="arCOG08293">
    <property type="taxonomic scope" value="Archaea"/>
</dbReference>
<accession>C7P9B0</accession>
<dbReference type="RefSeq" id="WP_015791876.1">
    <property type="nucleotide sequence ID" value="NC_013156.1"/>
</dbReference>
<evidence type="ECO:0000313" key="1">
    <source>
        <dbReference type="EMBL" id="ACV25142.1"/>
    </source>
</evidence>
<reference evidence="1" key="1">
    <citation type="submission" date="2009-08" db="EMBL/GenBank/DDBJ databases">
        <title>Complete sequence of chromosome of Methanocaldococcus fervens AG86.</title>
        <authorList>
            <consortium name="US DOE Joint Genome Institute"/>
            <person name="Lucas S."/>
            <person name="Copeland A."/>
            <person name="Lapidus A."/>
            <person name="Glavina del Rio T."/>
            <person name="Tice H."/>
            <person name="Bruce D."/>
            <person name="Goodwin L."/>
            <person name="Pitluck S."/>
            <person name="Chertkov O."/>
            <person name="Detter J.C."/>
            <person name="Han C."/>
            <person name="Tapia R."/>
            <person name="Larimer F."/>
            <person name="Land M."/>
            <person name="Hauser L."/>
            <person name="Kyrpides N."/>
            <person name="Ovchinnikova G."/>
            <person name="Lupa-Sieprawska M."/>
            <person name="Whitman W.B."/>
        </authorList>
    </citation>
    <scope>NUCLEOTIDE SEQUENCE [LARGE SCALE GENOMIC DNA]</scope>
    <source>
        <strain evidence="1">AG86</strain>
    </source>
</reference>
<proteinExistence type="predicted"/>
<dbReference type="STRING" id="573064.Mefer_1334"/>
<protein>
    <submittedName>
        <fullName evidence="1">Uncharacterized protein</fullName>
    </submittedName>
</protein>
<keyword evidence="2" id="KW-1185">Reference proteome</keyword>